<dbReference type="SUPFAM" id="SSF53098">
    <property type="entry name" value="Ribonuclease H-like"/>
    <property type="match status" value="1"/>
</dbReference>
<reference evidence="3" key="1">
    <citation type="journal article" date="2019" name="Int. J. Syst. Evol. Microbiol.">
        <title>The Global Catalogue of Microorganisms (GCM) 10K type strain sequencing project: providing services to taxonomists for standard genome sequencing and annotation.</title>
        <authorList>
            <consortium name="The Broad Institute Genomics Platform"/>
            <consortium name="The Broad Institute Genome Sequencing Center for Infectious Disease"/>
            <person name="Wu L."/>
            <person name="Ma J."/>
        </authorList>
    </citation>
    <scope>NUCLEOTIDE SEQUENCE [LARGE SCALE GENOMIC DNA]</scope>
    <source>
        <strain evidence="3">CGMCC 1.13587</strain>
    </source>
</reference>
<evidence type="ECO:0000313" key="3">
    <source>
        <dbReference type="Proteomes" id="UP001596111"/>
    </source>
</evidence>
<feature type="domain" description="Transposase IS4-like" evidence="1">
    <location>
        <begin position="10"/>
        <end position="64"/>
    </location>
</feature>
<evidence type="ECO:0000259" key="1">
    <source>
        <dbReference type="Pfam" id="PF01609"/>
    </source>
</evidence>
<evidence type="ECO:0000313" key="2">
    <source>
        <dbReference type="EMBL" id="MFC5583463.1"/>
    </source>
</evidence>
<dbReference type="InterPro" id="IPR002559">
    <property type="entry name" value="Transposase_11"/>
</dbReference>
<proteinExistence type="predicted"/>
<dbReference type="Pfam" id="PF01609">
    <property type="entry name" value="DDE_Tnp_1"/>
    <property type="match status" value="1"/>
</dbReference>
<organism evidence="2 3">
    <name type="scientific">Rhodanobacter terrae</name>
    <dbReference type="NCBI Taxonomy" id="418647"/>
    <lineage>
        <taxon>Bacteria</taxon>
        <taxon>Pseudomonadati</taxon>
        <taxon>Pseudomonadota</taxon>
        <taxon>Gammaproteobacteria</taxon>
        <taxon>Lysobacterales</taxon>
        <taxon>Rhodanobacteraceae</taxon>
        <taxon>Rhodanobacter</taxon>
    </lineage>
</organism>
<comment type="caution">
    <text evidence="2">The sequence shown here is derived from an EMBL/GenBank/DDBJ whole genome shotgun (WGS) entry which is preliminary data.</text>
</comment>
<sequence>MRVLMTSLHDAERYPAAAFGELYHRRWRIEEAFKRVKLRLRLEAVTGLTTLAFKQDFAAKVLADNLHCLLSGADPTPTHDEAPPRHRANRTYAFGALKPILVGCLLAATACLRKLPAALAAIAAARVRIQPGRSYPRKPKLKPHAFLGYKLQC</sequence>
<dbReference type="InterPro" id="IPR012337">
    <property type="entry name" value="RNaseH-like_sf"/>
</dbReference>
<gene>
    <name evidence="2" type="ORF">ACFPPB_20335</name>
</gene>
<protein>
    <submittedName>
        <fullName evidence="2">Transposase</fullName>
    </submittedName>
</protein>
<name>A0ABW0T3C4_9GAMM</name>
<dbReference type="EMBL" id="JBHSNG010000086">
    <property type="protein sequence ID" value="MFC5583463.1"/>
    <property type="molecule type" value="Genomic_DNA"/>
</dbReference>
<accession>A0ABW0T3C4</accession>
<keyword evidence="3" id="KW-1185">Reference proteome</keyword>
<dbReference type="Proteomes" id="UP001596111">
    <property type="component" value="Unassembled WGS sequence"/>
</dbReference>